<name>A0A1H7V7K8_9NOCA</name>
<keyword evidence="2" id="KW-0812">Transmembrane</keyword>
<organism evidence="3 4">
    <name type="scientific">Rhodococcus maanshanensis</name>
    <dbReference type="NCBI Taxonomy" id="183556"/>
    <lineage>
        <taxon>Bacteria</taxon>
        <taxon>Bacillati</taxon>
        <taxon>Actinomycetota</taxon>
        <taxon>Actinomycetes</taxon>
        <taxon>Mycobacteriales</taxon>
        <taxon>Nocardiaceae</taxon>
        <taxon>Rhodococcus</taxon>
    </lineage>
</organism>
<keyword evidence="2" id="KW-0472">Membrane</keyword>
<dbReference type="Proteomes" id="UP000198677">
    <property type="component" value="Unassembled WGS sequence"/>
</dbReference>
<dbReference type="RefSeq" id="WP_072750765.1">
    <property type="nucleotide sequence ID" value="NZ_FOAW01000021.1"/>
</dbReference>
<reference evidence="4" key="1">
    <citation type="submission" date="2016-10" db="EMBL/GenBank/DDBJ databases">
        <authorList>
            <person name="Varghese N."/>
            <person name="Submissions S."/>
        </authorList>
    </citation>
    <scope>NUCLEOTIDE SEQUENCE [LARGE SCALE GENOMIC DNA]</scope>
    <source>
        <strain evidence="4">DSM 44675</strain>
    </source>
</reference>
<evidence type="ECO:0000256" key="2">
    <source>
        <dbReference type="SAM" id="Phobius"/>
    </source>
</evidence>
<feature type="compositionally biased region" description="Low complexity" evidence="1">
    <location>
        <begin position="38"/>
        <end position="48"/>
    </location>
</feature>
<evidence type="ECO:0000256" key="1">
    <source>
        <dbReference type="SAM" id="MobiDB-lite"/>
    </source>
</evidence>
<dbReference type="EMBL" id="FOAW01000021">
    <property type="protein sequence ID" value="SEM05010.1"/>
    <property type="molecule type" value="Genomic_DNA"/>
</dbReference>
<evidence type="ECO:0000313" key="3">
    <source>
        <dbReference type="EMBL" id="SEM05010.1"/>
    </source>
</evidence>
<feature type="transmembrane region" description="Helical" evidence="2">
    <location>
        <begin position="108"/>
        <end position="129"/>
    </location>
</feature>
<feature type="region of interest" description="Disordered" evidence="1">
    <location>
        <begin position="1"/>
        <end position="87"/>
    </location>
</feature>
<dbReference type="AlphaFoldDB" id="A0A1H7V7K8"/>
<sequence length="130" mass="13401">MSPQEPEGDAQGSPFPPPFKWGATRPDPKPAQQRSGQPRSAPPVVAAPLPAPPKPTEPVIARPAPPAPTEPVIAPADPEFGAPPVSPPWLAPEPAVAHDRQARGRQSIAPAVLIGVLVLVIVGVVAFVVL</sequence>
<evidence type="ECO:0000313" key="4">
    <source>
        <dbReference type="Proteomes" id="UP000198677"/>
    </source>
</evidence>
<accession>A0A1H7V7K8</accession>
<dbReference type="OrthoDB" id="9990344at2"/>
<keyword evidence="4" id="KW-1185">Reference proteome</keyword>
<protein>
    <submittedName>
        <fullName evidence="3">Uncharacterized protein</fullName>
    </submittedName>
</protein>
<gene>
    <name evidence="3" type="ORF">SAMN05444583_1213</name>
</gene>
<keyword evidence="2" id="KW-1133">Transmembrane helix</keyword>
<proteinExistence type="predicted"/>